<sequence>MPVTTTNQRAEVAEIAAKNGWNARDFSLPRGTTAGATVKVEYRRGQTEIVTVMYNHLDKLVTSIGSRYTDEPGQIMLRLVTLMDFLKTPPLTDEVENWPTIETRKNSAIARRQDPETREWRETGRATAHSNEQGEDRQWWVYLPGVKEEVAVFKNMPEPRMRAAVLAVLRELA</sequence>
<keyword evidence="3" id="KW-1185">Reference proteome</keyword>
<evidence type="ECO:0000313" key="2">
    <source>
        <dbReference type="EMBL" id="AHN84059.1"/>
    </source>
</evidence>
<dbReference type="RefSeq" id="YP_009035943.1">
    <property type="nucleotide sequence ID" value="NC_024209.1"/>
</dbReference>
<evidence type="ECO:0000313" key="3">
    <source>
        <dbReference type="Proteomes" id="UP000019737"/>
    </source>
</evidence>
<evidence type="ECO:0000256" key="1">
    <source>
        <dbReference type="SAM" id="MobiDB-lite"/>
    </source>
</evidence>
<protein>
    <submittedName>
        <fullName evidence="2">Uncharacterized protein</fullName>
    </submittedName>
</protein>
<dbReference type="EMBL" id="KJ194582">
    <property type="protein sequence ID" value="AHN84059.1"/>
    <property type="molecule type" value="Genomic_DNA"/>
</dbReference>
<dbReference type="OrthoDB" id="39252at10239"/>
<accession>X2KYV1</accession>
<proteinExistence type="predicted"/>
<gene>
    <name evidence="2" type="primary">48</name>
    <name evidence="2" type="ORF">PBI_HAWKEYE_48</name>
</gene>
<feature type="compositionally biased region" description="Basic and acidic residues" evidence="1">
    <location>
        <begin position="111"/>
        <end position="124"/>
    </location>
</feature>
<name>X2KYV1_9CAUD</name>
<feature type="region of interest" description="Disordered" evidence="1">
    <location>
        <begin position="111"/>
        <end position="132"/>
    </location>
</feature>
<dbReference type="GeneID" id="19527228"/>
<reference evidence="2 3" key="1">
    <citation type="submission" date="2014-01" db="EMBL/GenBank/DDBJ databases">
        <authorList>
            <person name="Schneider V.M."/>
            <person name="Bowman C.A."/>
            <person name="Russell D.A."/>
            <person name="Pope W.H."/>
            <person name="Jacobs-Sera D."/>
            <person name="Hendrix R.W."/>
            <person name="Hatfull G.F."/>
        </authorList>
    </citation>
    <scope>NUCLEOTIDE SEQUENCE [LARGE SCALE GENOMIC DNA]</scope>
</reference>
<dbReference type="Proteomes" id="UP000019737">
    <property type="component" value="Segment"/>
</dbReference>
<organism evidence="2 3">
    <name type="scientific">Mycobacterium phage Hawkeye</name>
    <dbReference type="NCBI Taxonomy" id="1458711"/>
    <lineage>
        <taxon>Viruses</taxon>
        <taxon>Duplodnaviria</taxon>
        <taxon>Heunggongvirae</taxon>
        <taxon>Uroviricota</taxon>
        <taxon>Caudoviricetes</taxon>
        <taxon>Dclasvirinae</taxon>
        <taxon>Hawkeyevirus</taxon>
        <taxon>Hawkeyevirus hawkeye</taxon>
    </lineage>
</organism>
<dbReference type="KEGG" id="vg:19527228"/>